<dbReference type="AlphaFoldDB" id="A0A4R4WQ50"/>
<evidence type="ECO:0000313" key="2">
    <source>
        <dbReference type="Proteomes" id="UP000295172"/>
    </source>
</evidence>
<keyword evidence="2" id="KW-1185">Reference proteome</keyword>
<evidence type="ECO:0008006" key="3">
    <source>
        <dbReference type="Google" id="ProtNLM"/>
    </source>
</evidence>
<dbReference type="EMBL" id="SMKR01000170">
    <property type="protein sequence ID" value="TDD16680.1"/>
    <property type="molecule type" value="Genomic_DNA"/>
</dbReference>
<dbReference type="SUPFAM" id="SSF52540">
    <property type="entry name" value="P-loop containing nucleoside triphosphate hydrolases"/>
    <property type="match status" value="1"/>
</dbReference>
<sequence length="178" mass="19797">MTLLAITGLPGTGKSSLAEGMGKRTGVPVFAGDWLLGALKPHGVLDGLSRPAFLALYYDLLGTLIRRQLMFGQSAIVDCLLDDEIADRWARTAARFGSRLFVVECVCTDETEHRRRLERRQRAIPGWHEVGWDHVDRMRAEYPPLTGEHLTVDAMDPFEDNLGLINTYIGGGFEPTNQ</sequence>
<name>A0A4R4WQ50_9ACTN</name>
<protein>
    <recommendedName>
        <fullName evidence="3">ATP-binding protein</fullName>
    </recommendedName>
</protein>
<gene>
    <name evidence="1" type="ORF">E1218_29360</name>
</gene>
<dbReference type="Proteomes" id="UP000295172">
    <property type="component" value="Unassembled WGS sequence"/>
</dbReference>
<proteinExistence type="predicted"/>
<dbReference type="Gene3D" id="3.40.50.300">
    <property type="entry name" value="P-loop containing nucleotide triphosphate hydrolases"/>
    <property type="match status" value="1"/>
</dbReference>
<organism evidence="1 2">
    <name type="scientific">Kribbella turkmenica</name>
    <dbReference type="NCBI Taxonomy" id="2530375"/>
    <lineage>
        <taxon>Bacteria</taxon>
        <taxon>Bacillati</taxon>
        <taxon>Actinomycetota</taxon>
        <taxon>Actinomycetes</taxon>
        <taxon>Propionibacteriales</taxon>
        <taxon>Kribbellaceae</taxon>
        <taxon>Kribbella</taxon>
    </lineage>
</organism>
<accession>A0A4R4WQ50</accession>
<dbReference type="OrthoDB" id="3819922at2"/>
<dbReference type="PANTHER" id="PTHR37807">
    <property type="entry name" value="OS07G0160300 PROTEIN"/>
    <property type="match status" value="1"/>
</dbReference>
<evidence type="ECO:0000313" key="1">
    <source>
        <dbReference type="EMBL" id="TDD16680.1"/>
    </source>
</evidence>
<dbReference type="InterPro" id="IPR027417">
    <property type="entry name" value="P-loop_NTPase"/>
</dbReference>
<reference evidence="1 2" key="1">
    <citation type="submission" date="2019-02" db="EMBL/GenBank/DDBJ databases">
        <title>Draft genome sequences of novel Actinobacteria.</title>
        <authorList>
            <person name="Sahin N."/>
            <person name="Ay H."/>
            <person name="Saygin H."/>
        </authorList>
    </citation>
    <scope>NUCLEOTIDE SEQUENCE [LARGE SCALE GENOMIC DNA]</scope>
    <source>
        <strain evidence="1 2">16K104</strain>
    </source>
</reference>
<comment type="caution">
    <text evidence="1">The sequence shown here is derived from an EMBL/GenBank/DDBJ whole genome shotgun (WGS) entry which is preliminary data.</text>
</comment>
<dbReference type="PANTHER" id="PTHR37807:SF3">
    <property type="entry name" value="OS07G0160300 PROTEIN"/>
    <property type="match status" value="1"/>
</dbReference>
<dbReference type="Pfam" id="PF13671">
    <property type="entry name" value="AAA_33"/>
    <property type="match status" value="1"/>
</dbReference>